<dbReference type="CDD" id="cd16444">
    <property type="entry name" value="LipB"/>
    <property type="match status" value="1"/>
</dbReference>
<dbReference type="NCBIfam" id="TIGR00214">
    <property type="entry name" value="lipB"/>
    <property type="match status" value="1"/>
</dbReference>
<evidence type="ECO:0000259" key="10">
    <source>
        <dbReference type="PROSITE" id="PS51733"/>
    </source>
</evidence>
<dbReference type="SUPFAM" id="SSF55681">
    <property type="entry name" value="Class II aaRS and biotin synthetases"/>
    <property type="match status" value="1"/>
</dbReference>
<feature type="binding site" evidence="8">
    <location>
        <begin position="144"/>
        <end position="146"/>
    </location>
    <ligand>
        <name>substrate</name>
    </ligand>
</feature>
<keyword evidence="5 6" id="KW-0012">Acyltransferase</keyword>
<gene>
    <name evidence="11" type="ORF">PYW07_014668</name>
</gene>
<dbReference type="InterPro" id="IPR000544">
    <property type="entry name" value="Octanoyltransferase"/>
</dbReference>
<comment type="catalytic activity">
    <reaction evidence="6">
        <text>octanoyl-[ACP] + L-lysyl-[protein] = N(6)-octanoyl-L-lysyl-[protein] + holo-[ACP] + H(+)</text>
        <dbReference type="Rhea" id="RHEA:17665"/>
        <dbReference type="Rhea" id="RHEA-COMP:9636"/>
        <dbReference type="Rhea" id="RHEA-COMP:9685"/>
        <dbReference type="Rhea" id="RHEA-COMP:9752"/>
        <dbReference type="Rhea" id="RHEA-COMP:9928"/>
        <dbReference type="ChEBI" id="CHEBI:15378"/>
        <dbReference type="ChEBI" id="CHEBI:29969"/>
        <dbReference type="ChEBI" id="CHEBI:64479"/>
        <dbReference type="ChEBI" id="CHEBI:78463"/>
        <dbReference type="ChEBI" id="CHEBI:78809"/>
        <dbReference type="EC" id="2.3.1.181"/>
    </reaction>
</comment>
<dbReference type="PANTHER" id="PTHR10993:SF7">
    <property type="entry name" value="LIPOYLTRANSFERASE 2, MITOCHONDRIAL-RELATED"/>
    <property type="match status" value="1"/>
</dbReference>
<reference evidence="11" key="1">
    <citation type="submission" date="2023-03" db="EMBL/GenBank/DDBJ databases">
        <title>Chromosome-level genomes of two armyworms, Mythimna separata and Mythimna loreyi, provide insights into the biosynthesis and reception of sex pheromones.</title>
        <authorList>
            <person name="Zhao H."/>
        </authorList>
    </citation>
    <scope>NUCLEOTIDE SEQUENCE</scope>
    <source>
        <strain evidence="11">BeijingLab</strain>
        <tissue evidence="11">Pupa</tissue>
    </source>
</reference>
<sequence>MVRVWKLGLMSYDTALKIQTAVARKHLDSVMKGQDGNFDTLLLVEHKPVFTVGIRDETSNAEISRLRSLGAEFKKTNRGGLITFHGPGQLVAYPILNLKHFKTSVKWYVQSLEETVINLCDELGIKGQRSPYTGVWVDDNKIAAIGIHASRYVTTHGISINCDNDLSWFKNIDPCGIQDKGVTSLTNESGMQCTVEKVTPMFLKSFTKVFDCKTEEIDAQSQQEILNGVYNNLLMQNVVS</sequence>
<dbReference type="PROSITE" id="PS51733">
    <property type="entry name" value="BPL_LPL_CATALYTIC"/>
    <property type="match status" value="1"/>
</dbReference>
<keyword evidence="4 6" id="KW-0808">Transferase</keyword>
<evidence type="ECO:0000256" key="9">
    <source>
        <dbReference type="PIRSR" id="PIRSR016262-3"/>
    </source>
</evidence>
<evidence type="ECO:0000256" key="7">
    <source>
        <dbReference type="PIRSR" id="PIRSR016262-1"/>
    </source>
</evidence>
<dbReference type="PIRSF" id="PIRSF016262">
    <property type="entry name" value="LPLase"/>
    <property type="match status" value="1"/>
</dbReference>
<accession>A0AAD7YYS0</accession>
<evidence type="ECO:0000256" key="6">
    <source>
        <dbReference type="PIRNR" id="PIRNR016262"/>
    </source>
</evidence>
<feature type="site" description="Lowers pKa of active site Cys" evidence="9">
    <location>
        <position position="141"/>
    </location>
</feature>
<dbReference type="Gene3D" id="3.30.930.10">
    <property type="entry name" value="Bira Bifunctional Protein, Domain 2"/>
    <property type="match status" value="1"/>
</dbReference>
<feature type="binding site" evidence="8">
    <location>
        <begin position="157"/>
        <end position="159"/>
    </location>
    <ligand>
        <name>substrate</name>
    </ligand>
</feature>
<dbReference type="GO" id="GO:0033819">
    <property type="term" value="F:lipoyl(octanoyl) transferase activity"/>
    <property type="evidence" value="ECO:0007669"/>
    <property type="project" value="UniProtKB-EC"/>
</dbReference>
<feature type="domain" description="BPL/LPL catalytic" evidence="10">
    <location>
        <begin position="35"/>
        <end position="214"/>
    </location>
</feature>
<dbReference type="InterPro" id="IPR045864">
    <property type="entry name" value="aa-tRNA-synth_II/BPL/LPL"/>
</dbReference>
<dbReference type="EC" id="2.3.1.181" evidence="6"/>
<feature type="active site" description="Acyl-thioester intermediate" evidence="7">
    <location>
        <position position="175"/>
    </location>
</feature>
<evidence type="ECO:0000256" key="4">
    <source>
        <dbReference type="ARBA" id="ARBA00022679"/>
    </source>
</evidence>
<dbReference type="PANTHER" id="PTHR10993">
    <property type="entry name" value="OCTANOYLTRANSFERASE"/>
    <property type="match status" value="1"/>
</dbReference>
<dbReference type="GO" id="GO:0009249">
    <property type="term" value="P:protein lipoylation"/>
    <property type="evidence" value="ECO:0007669"/>
    <property type="project" value="InterPro"/>
</dbReference>
<evidence type="ECO:0000256" key="3">
    <source>
        <dbReference type="ARBA" id="ARBA00007907"/>
    </source>
</evidence>
<evidence type="ECO:0000256" key="2">
    <source>
        <dbReference type="ARBA" id="ARBA00004821"/>
    </source>
</evidence>
<evidence type="ECO:0000256" key="1">
    <source>
        <dbReference type="ARBA" id="ARBA00004173"/>
    </source>
</evidence>
<dbReference type="PROSITE" id="PS01313">
    <property type="entry name" value="LIPB"/>
    <property type="match status" value="1"/>
</dbReference>
<dbReference type="NCBIfam" id="NF010925">
    <property type="entry name" value="PRK14345.1"/>
    <property type="match status" value="1"/>
</dbReference>
<dbReference type="FunFam" id="3.30.930.10:FF:000035">
    <property type="entry name" value="Putative lipoyltransferase 2, mitochondrial"/>
    <property type="match status" value="1"/>
</dbReference>
<dbReference type="InterPro" id="IPR020605">
    <property type="entry name" value="Octanoyltransferase_CS"/>
</dbReference>
<dbReference type="GO" id="GO:0005739">
    <property type="term" value="C:mitochondrion"/>
    <property type="evidence" value="ECO:0007669"/>
    <property type="project" value="UniProtKB-SubCell"/>
</dbReference>
<name>A0AAD7YYS0_MYTSE</name>
<evidence type="ECO:0000313" key="12">
    <source>
        <dbReference type="Proteomes" id="UP001231518"/>
    </source>
</evidence>
<feature type="binding site" evidence="8">
    <location>
        <begin position="78"/>
        <end position="85"/>
    </location>
    <ligand>
        <name>substrate</name>
    </ligand>
</feature>
<evidence type="ECO:0000313" key="11">
    <source>
        <dbReference type="EMBL" id="KAJ8734117.1"/>
    </source>
</evidence>
<keyword evidence="6" id="KW-0496">Mitochondrion</keyword>
<proteinExistence type="inferred from homology"/>
<comment type="function">
    <text evidence="6">Catalyzes the transfer of endogenously produced octanoic acid from octanoyl-acyl-carrier-protein onto the lipoyl domains of lipoate-dependent enzymes. Lipoyl-ACP can also act as a substrate although octanoyl-ACP is likely to be the physiological substrate.</text>
</comment>
<dbReference type="AlphaFoldDB" id="A0AAD7YYS0"/>
<keyword evidence="12" id="KW-1185">Reference proteome</keyword>
<protein>
    <recommendedName>
        <fullName evidence="6">Octanoyl-[acyl-carrier-protein]:protein N-octanoyltransferase LIPT2, mitochondrial</fullName>
        <ecNumber evidence="6">2.3.1.181</ecNumber>
    </recommendedName>
</protein>
<organism evidence="11 12">
    <name type="scientific">Mythimna separata</name>
    <name type="common">Oriental armyworm</name>
    <name type="synonym">Pseudaletia separata</name>
    <dbReference type="NCBI Taxonomy" id="271217"/>
    <lineage>
        <taxon>Eukaryota</taxon>
        <taxon>Metazoa</taxon>
        <taxon>Ecdysozoa</taxon>
        <taxon>Arthropoda</taxon>
        <taxon>Hexapoda</taxon>
        <taxon>Insecta</taxon>
        <taxon>Pterygota</taxon>
        <taxon>Neoptera</taxon>
        <taxon>Endopterygota</taxon>
        <taxon>Lepidoptera</taxon>
        <taxon>Glossata</taxon>
        <taxon>Ditrysia</taxon>
        <taxon>Noctuoidea</taxon>
        <taxon>Noctuidae</taxon>
        <taxon>Noctuinae</taxon>
        <taxon>Hadenini</taxon>
        <taxon>Mythimna</taxon>
    </lineage>
</organism>
<comment type="pathway">
    <text evidence="2 6">Protein modification; protein lipoylation via endogenous pathway; protein N(6)-(lipoyl)lysine from octanoyl-[acyl-carrier-protein]: step 1/2.</text>
</comment>
<evidence type="ECO:0000256" key="8">
    <source>
        <dbReference type="PIRSR" id="PIRSR016262-2"/>
    </source>
</evidence>
<comment type="similarity">
    <text evidence="3 6">Belongs to the LipB family.</text>
</comment>
<dbReference type="Proteomes" id="UP001231518">
    <property type="component" value="Chromosome 5"/>
</dbReference>
<dbReference type="InterPro" id="IPR004143">
    <property type="entry name" value="BPL_LPL_catalytic"/>
</dbReference>
<comment type="subcellular location">
    <subcellularLocation>
        <location evidence="1 6">Mitochondrion</location>
    </subcellularLocation>
</comment>
<dbReference type="EMBL" id="JARGEI010000003">
    <property type="protein sequence ID" value="KAJ8734117.1"/>
    <property type="molecule type" value="Genomic_DNA"/>
</dbReference>
<dbReference type="Pfam" id="PF21948">
    <property type="entry name" value="LplA-B_cat"/>
    <property type="match status" value="1"/>
</dbReference>
<comment type="caution">
    <text evidence="11">The sequence shown here is derived from an EMBL/GenBank/DDBJ whole genome shotgun (WGS) entry which is preliminary data.</text>
</comment>
<evidence type="ECO:0000256" key="5">
    <source>
        <dbReference type="ARBA" id="ARBA00023315"/>
    </source>
</evidence>
<dbReference type="HAMAP" id="MF_00013">
    <property type="entry name" value="LipB"/>
    <property type="match status" value="1"/>
</dbReference>